<dbReference type="AlphaFoldDB" id="A0A5J4X5V7"/>
<name>A0A5J4X5V7_9EUKA</name>
<organism evidence="1 2">
    <name type="scientific">Streblomastix strix</name>
    <dbReference type="NCBI Taxonomy" id="222440"/>
    <lineage>
        <taxon>Eukaryota</taxon>
        <taxon>Metamonada</taxon>
        <taxon>Preaxostyla</taxon>
        <taxon>Oxymonadida</taxon>
        <taxon>Streblomastigidae</taxon>
        <taxon>Streblomastix</taxon>
    </lineage>
</organism>
<evidence type="ECO:0000313" key="1">
    <source>
        <dbReference type="EMBL" id="KAA6402015.1"/>
    </source>
</evidence>
<sequence length="113" mass="13421">MDFSIFQQQEIDSRSFKKEKKNAHYQNLLENLNEFDEVNSDLEMTLTLIYLSLKSFVYEMNVGSEEVKMLIVIEDSIMKMMMKQSKDLTILTKLKMKKVKIQMKKVKIQMKSP</sequence>
<dbReference type="Proteomes" id="UP000324800">
    <property type="component" value="Unassembled WGS sequence"/>
</dbReference>
<proteinExistence type="predicted"/>
<gene>
    <name evidence="1" type="ORF">EZS28_002462</name>
</gene>
<dbReference type="EMBL" id="SNRW01000297">
    <property type="protein sequence ID" value="KAA6402015.1"/>
    <property type="molecule type" value="Genomic_DNA"/>
</dbReference>
<accession>A0A5J4X5V7</accession>
<evidence type="ECO:0000313" key="2">
    <source>
        <dbReference type="Proteomes" id="UP000324800"/>
    </source>
</evidence>
<comment type="caution">
    <text evidence="1">The sequence shown here is derived from an EMBL/GenBank/DDBJ whole genome shotgun (WGS) entry which is preliminary data.</text>
</comment>
<reference evidence="1 2" key="1">
    <citation type="submission" date="2019-03" db="EMBL/GenBank/DDBJ databases">
        <title>Single cell metagenomics reveals metabolic interactions within the superorganism composed of flagellate Streblomastix strix and complex community of Bacteroidetes bacteria on its surface.</title>
        <authorList>
            <person name="Treitli S.C."/>
            <person name="Kolisko M."/>
            <person name="Husnik F."/>
            <person name="Keeling P."/>
            <person name="Hampl V."/>
        </authorList>
    </citation>
    <scope>NUCLEOTIDE SEQUENCE [LARGE SCALE GENOMIC DNA]</scope>
    <source>
        <strain evidence="1">ST1C</strain>
    </source>
</reference>
<protein>
    <submittedName>
        <fullName evidence="1">Uncharacterized protein</fullName>
    </submittedName>
</protein>